<evidence type="ECO:0000256" key="5">
    <source>
        <dbReference type="ARBA" id="ARBA00022692"/>
    </source>
</evidence>
<keyword evidence="5 10" id="KW-0812">Transmembrane</keyword>
<dbReference type="PANTHER" id="PTHR11214">
    <property type="entry name" value="BETA-1,3-N-ACETYLGLUCOSAMINYLTRANSFERASE"/>
    <property type="match status" value="1"/>
</dbReference>
<evidence type="ECO:0000256" key="10">
    <source>
        <dbReference type="RuleBase" id="RU363063"/>
    </source>
</evidence>
<evidence type="ECO:0000313" key="12">
    <source>
        <dbReference type="RefSeq" id="XP_055875595.1"/>
    </source>
</evidence>
<dbReference type="AlphaFoldDB" id="A0A9W2ZKT1"/>
<dbReference type="GO" id="GO:0000139">
    <property type="term" value="C:Golgi membrane"/>
    <property type="evidence" value="ECO:0007669"/>
    <property type="project" value="UniProtKB-SubCell"/>
</dbReference>
<evidence type="ECO:0000256" key="7">
    <source>
        <dbReference type="ARBA" id="ARBA00022989"/>
    </source>
</evidence>
<accession>A0A9W2ZKT1</accession>
<keyword evidence="7 10" id="KW-1133">Transmembrane helix</keyword>
<evidence type="ECO:0000256" key="1">
    <source>
        <dbReference type="ARBA" id="ARBA00004323"/>
    </source>
</evidence>
<dbReference type="PANTHER" id="PTHR11214:SF314">
    <property type="entry name" value="HEXOSYLTRANSFERASE"/>
    <property type="match status" value="1"/>
</dbReference>
<name>A0A9W2ZKT1_BIOGL</name>
<gene>
    <name evidence="12" type="primary">LOC106072586</name>
</gene>
<keyword evidence="4" id="KW-0808">Transferase</keyword>
<dbReference type="EC" id="2.4.1.-" evidence="10"/>
<evidence type="ECO:0000256" key="4">
    <source>
        <dbReference type="ARBA" id="ARBA00022679"/>
    </source>
</evidence>
<dbReference type="Pfam" id="PF01762">
    <property type="entry name" value="Galactosyl_T"/>
    <property type="match status" value="1"/>
</dbReference>
<reference evidence="12" key="1">
    <citation type="submission" date="2025-08" db="UniProtKB">
        <authorList>
            <consortium name="RefSeq"/>
        </authorList>
    </citation>
    <scope>IDENTIFICATION</scope>
</reference>
<protein>
    <recommendedName>
        <fullName evidence="10">Hexosyltransferase</fullName>
        <ecNumber evidence="10">2.4.1.-</ecNumber>
    </recommendedName>
</protein>
<comment type="subcellular location">
    <subcellularLocation>
        <location evidence="1 10">Golgi apparatus membrane</location>
        <topology evidence="1 10">Single-pass type II membrane protein</topology>
    </subcellularLocation>
</comment>
<keyword evidence="9 10" id="KW-0472">Membrane</keyword>
<feature type="transmembrane region" description="Helical" evidence="10">
    <location>
        <begin position="20"/>
        <end position="45"/>
    </location>
</feature>
<dbReference type="OMA" id="HRDITRM"/>
<evidence type="ECO:0000313" key="11">
    <source>
        <dbReference type="Proteomes" id="UP001165740"/>
    </source>
</evidence>
<keyword evidence="11" id="KW-1185">Reference proteome</keyword>
<keyword evidence="8 10" id="KW-0333">Golgi apparatus</keyword>
<dbReference type="Gene3D" id="3.90.550.50">
    <property type="match status" value="1"/>
</dbReference>
<dbReference type="GO" id="GO:0016758">
    <property type="term" value="F:hexosyltransferase activity"/>
    <property type="evidence" value="ECO:0007669"/>
    <property type="project" value="InterPro"/>
</dbReference>
<proteinExistence type="inferred from homology"/>
<comment type="similarity">
    <text evidence="2 10">Belongs to the glycosyltransferase 31 family.</text>
</comment>
<evidence type="ECO:0000256" key="8">
    <source>
        <dbReference type="ARBA" id="ARBA00023034"/>
    </source>
</evidence>
<dbReference type="InterPro" id="IPR002659">
    <property type="entry name" value="Glyco_trans_31"/>
</dbReference>
<dbReference type="Proteomes" id="UP001165740">
    <property type="component" value="Chromosome 1"/>
</dbReference>
<dbReference type="GO" id="GO:0006493">
    <property type="term" value="P:protein O-linked glycosylation"/>
    <property type="evidence" value="ECO:0007669"/>
    <property type="project" value="TreeGrafter"/>
</dbReference>
<evidence type="ECO:0000256" key="6">
    <source>
        <dbReference type="ARBA" id="ARBA00022968"/>
    </source>
</evidence>
<sequence length="386" mass="45603">MHGVITQMTIRCSKKSLRRILKLLLFLIDVLFIPGLSLAVFVYFLGDIQQLFHINVPHKKHTSGQSVNSWNWRVESYSDFVYHRVSDYVTDDITNFLIAAAPCHPPDKPGMIYNGTANVDYDGLFLISTSASNLENRRILRHLYNRYDNTKPYRIRAVFLVGRSSDLIVQANIEREDYQFRDIIQGNFTDHYANLTYKTIMGYRWARLYCRKVKVMLKMDDDVYLDVFKFFDYFLPIIPRRRRTIYGFLNFQPKVFREGKYKVDKGEYAKNTYPDFTSGFFIVPTLDILDELYQVSKIIRFVHLEDVFTYGLVREAMIDVQLVHLDTITYEWKVYKDCVNDYKYRCKYMAVESPLSELLSCYDQVMTFRRQLGLPGGADKETQLRH</sequence>
<keyword evidence="3 10" id="KW-0328">Glycosyltransferase</keyword>
<evidence type="ECO:0000256" key="2">
    <source>
        <dbReference type="ARBA" id="ARBA00008661"/>
    </source>
</evidence>
<evidence type="ECO:0000256" key="3">
    <source>
        <dbReference type="ARBA" id="ARBA00022676"/>
    </source>
</evidence>
<organism evidence="11 12">
    <name type="scientific">Biomphalaria glabrata</name>
    <name type="common">Bloodfluke planorb</name>
    <name type="synonym">Freshwater snail</name>
    <dbReference type="NCBI Taxonomy" id="6526"/>
    <lineage>
        <taxon>Eukaryota</taxon>
        <taxon>Metazoa</taxon>
        <taxon>Spiralia</taxon>
        <taxon>Lophotrochozoa</taxon>
        <taxon>Mollusca</taxon>
        <taxon>Gastropoda</taxon>
        <taxon>Heterobranchia</taxon>
        <taxon>Euthyneura</taxon>
        <taxon>Panpulmonata</taxon>
        <taxon>Hygrophila</taxon>
        <taxon>Lymnaeoidea</taxon>
        <taxon>Planorbidae</taxon>
        <taxon>Biomphalaria</taxon>
    </lineage>
</organism>
<keyword evidence="6 10" id="KW-0735">Signal-anchor</keyword>
<evidence type="ECO:0000256" key="9">
    <source>
        <dbReference type="ARBA" id="ARBA00023136"/>
    </source>
</evidence>
<dbReference type="GeneID" id="106072586"/>
<dbReference type="RefSeq" id="XP_055875595.1">
    <property type="nucleotide sequence ID" value="XM_056019620.1"/>
</dbReference>